<dbReference type="Pfam" id="PF04188">
    <property type="entry name" value="Mannosyl_trans2"/>
    <property type="match status" value="1"/>
</dbReference>
<sequence length="533" mass="60191">MFRLSLNHSYPISVAFFALLSRLTAILIQVAFANVLPDHQADAFHLEPIANPSASDRFLHFLLGGYSKWDASYFLHIVQHGYTETQMFAFFPLFPSVVRVFAEIIVLPLQQLLSLRMHLFSSVLLSAVTLNIFLFSCAAVLLYHLGVRVLSCQRLAYKAALLFCINPASVFMTSAYTESLFASLSFAGMLALEHDKLLCSALCFAFSGAARSNGIISVAFLLYFSVKKGAALFNDVVQFEREESRLKATVLWKMTCCHLRDVLGIASVLPLCCIIFLPFVLFQIYSFMTICTSENDIVSFVTSYFYGMTIPVLDHAPSFCDESMAIPYTAIQSQHWNVGFLKYYELKQLPNFLLALPMVVLCVDAVATYCRKRWQYVRVLGLLETPQVQLEYRRSVQGRPWLGVFSNKSFVYIVHLAALLLFGISSMHVQVVTRFIASSCPVVFWYAAYVTSDKSEEVCRPREEQAQHQDTGGRQNINGFAGNDSLLDVSKNALILQFMRWKEQRVGTRLVLGYFAGYFVVGIAMHCNFLPWT</sequence>
<feature type="transmembrane region" description="Helical" evidence="11">
    <location>
        <begin position="409"/>
        <end position="429"/>
    </location>
</feature>
<evidence type="ECO:0000313" key="13">
    <source>
        <dbReference type="RefSeq" id="XP_022094088.1"/>
    </source>
</evidence>
<evidence type="ECO:0000256" key="9">
    <source>
        <dbReference type="ARBA" id="ARBA00022989"/>
    </source>
</evidence>
<name>A0A8B7YLE8_ACAPL</name>
<comment type="similarity">
    <text evidence="3 11">Belongs to the PIGV family.</text>
</comment>
<dbReference type="RefSeq" id="XP_022094089.1">
    <property type="nucleotide sequence ID" value="XM_022238397.1"/>
</dbReference>
<dbReference type="PANTHER" id="PTHR12468">
    <property type="entry name" value="GPI MANNOSYLTRANSFERASE 2"/>
    <property type="match status" value="1"/>
</dbReference>
<evidence type="ECO:0000256" key="3">
    <source>
        <dbReference type="ARBA" id="ARBA00008698"/>
    </source>
</evidence>
<feature type="transmembrane region" description="Helical" evidence="11">
    <location>
        <begin position="510"/>
        <end position="532"/>
    </location>
</feature>
<dbReference type="GO" id="GO:0006506">
    <property type="term" value="P:GPI anchor biosynthetic process"/>
    <property type="evidence" value="ECO:0007669"/>
    <property type="project" value="UniProtKB-UniPathway"/>
</dbReference>
<keyword evidence="10 11" id="KW-0472">Membrane</keyword>
<evidence type="ECO:0000256" key="10">
    <source>
        <dbReference type="ARBA" id="ARBA00023136"/>
    </source>
</evidence>
<feature type="transmembrane region" description="Helical" evidence="11">
    <location>
        <begin position="435"/>
        <end position="452"/>
    </location>
</feature>
<keyword evidence="12" id="KW-1185">Reference proteome</keyword>
<keyword evidence="9 11" id="KW-1133">Transmembrane helix</keyword>
<dbReference type="Proteomes" id="UP000694845">
    <property type="component" value="Unplaced"/>
</dbReference>
<dbReference type="GO" id="GO:0000009">
    <property type="term" value="F:alpha-1,6-mannosyltransferase activity"/>
    <property type="evidence" value="ECO:0007669"/>
    <property type="project" value="InterPro"/>
</dbReference>
<proteinExistence type="inferred from homology"/>
<feature type="transmembrane region" description="Helical" evidence="11">
    <location>
        <begin position="352"/>
        <end position="370"/>
    </location>
</feature>
<dbReference type="AlphaFoldDB" id="A0A8B7YLE8"/>
<evidence type="ECO:0000256" key="6">
    <source>
        <dbReference type="ARBA" id="ARBA00022679"/>
    </source>
</evidence>
<dbReference type="RefSeq" id="XP_022094088.1">
    <property type="nucleotide sequence ID" value="XM_022238396.1"/>
</dbReference>
<dbReference type="GO" id="GO:0005789">
    <property type="term" value="C:endoplasmic reticulum membrane"/>
    <property type="evidence" value="ECO:0007669"/>
    <property type="project" value="UniProtKB-SubCell"/>
</dbReference>
<comment type="function">
    <text evidence="11">Mannosyltransferase involved in glycosylphosphatidylinositol-anchor biosynthesis.</text>
</comment>
<dbReference type="OMA" id="GALFIWC"/>
<keyword evidence="8 11" id="KW-0256">Endoplasmic reticulum</keyword>
<accession>A0A8B7YLE8</accession>
<keyword evidence="4 11" id="KW-0337">GPI-anchor biosynthesis</keyword>
<dbReference type="CTD" id="55650"/>
<dbReference type="GO" id="GO:0004376">
    <property type="term" value="F:GPI mannosyltransferase activity"/>
    <property type="evidence" value="ECO:0007669"/>
    <property type="project" value="InterPro"/>
</dbReference>
<evidence type="ECO:0000256" key="1">
    <source>
        <dbReference type="ARBA" id="ARBA00004477"/>
    </source>
</evidence>
<comment type="subcellular location">
    <subcellularLocation>
        <location evidence="1 11">Endoplasmic reticulum membrane</location>
        <topology evidence="1 11">Multi-pass membrane protein</topology>
    </subcellularLocation>
</comment>
<dbReference type="EC" id="2.4.1.-" evidence="11"/>
<evidence type="ECO:0000256" key="7">
    <source>
        <dbReference type="ARBA" id="ARBA00022692"/>
    </source>
</evidence>
<dbReference type="KEGG" id="aplc:110981127"/>
<evidence type="ECO:0000256" key="2">
    <source>
        <dbReference type="ARBA" id="ARBA00004687"/>
    </source>
</evidence>
<dbReference type="UniPathway" id="UPA00196"/>
<evidence type="ECO:0000313" key="12">
    <source>
        <dbReference type="Proteomes" id="UP000694845"/>
    </source>
</evidence>
<evidence type="ECO:0000256" key="5">
    <source>
        <dbReference type="ARBA" id="ARBA00022676"/>
    </source>
</evidence>
<evidence type="ECO:0000256" key="11">
    <source>
        <dbReference type="RuleBase" id="RU363112"/>
    </source>
</evidence>
<keyword evidence="5 11" id="KW-0328">Glycosyltransferase</keyword>
<feature type="transmembrane region" description="Helical" evidence="11">
    <location>
        <begin position="87"/>
        <end position="107"/>
    </location>
</feature>
<feature type="transmembrane region" description="Helical" evidence="11">
    <location>
        <begin position="155"/>
        <end position="177"/>
    </location>
</feature>
<reference evidence="13 14" key="1">
    <citation type="submission" date="2025-04" db="UniProtKB">
        <authorList>
            <consortium name="RefSeq"/>
        </authorList>
    </citation>
    <scope>IDENTIFICATION</scope>
</reference>
<feature type="transmembrane region" description="Helical" evidence="11">
    <location>
        <begin position="262"/>
        <end position="285"/>
    </location>
</feature>
<feature type="transmembrane region" description="Helical" evidence="11">
    <location>
        <begin position="197"/>
        <end position="224"/>
    </location>
</feature>
<dbReference type="GO" id="GO:0031501">
    <property type="term" value="C:mannosyltransferase complex"/>
    <property type="evidence" value="ECO:0007669"/>
    <property type="project" value="TreeGrafter"/>
</dbReference>
<evidence type="ECO:0000256" key="4">
    <source>
        <dbReference type="ARBA" id="ARBA00022502"/>
    </source>
</evidence>
<dbReference type="OrthoDB" id="10252502at2759"/>
<protein>
    <recommendedName>
        <fullName evidence="11">GPI mannosyltransferase 2</fullName>
        <ecNumber evidence="11">2.4.1.-</ecNumber>
    </recommendedName>
</protein>
<evidence type="ECO:0000313" key="14">
    <source>
        <dbReference type="RefSeq" id="XP_022094089.1"/>
    </source>
</evidence>
<organism evidence="12 14">
    <name type="scientific">Acanthaster planci</name>
    <name type="common">Crown-of-thorns starfish</name>
    <dbReference type="NCBI Taxonomy" id="133434"/>
    <lineage>
        <taxon>Eukaryota</taxon>
        <taxon>Metazoa</taxon>
        <taxon>Echinodermata</taxon>
        <taxon>Eleutherozoa</taxon>
        <taxon>Asterozoa</taxon>
        <taxon>Asteroidea</taxon>
        <taxon>Valvatacea</taxon>
        <taxon>Valvatida</taxon>
        <taxon>Acanthasteridae</taxon>
        <taxon>Acanthaster</taxon>
    </lineage>
</organism>
<evidence type="ECO:0000256" key="8">
    <source>
        <dbReference type="ARBA" id="ARBA00022824"/>
    </source>
</evidence>
<gene>
    <name evidence="13 14" type="primary">LOC110981127</name>
</gene>
<comment type="pathway">
    <text evidence="2 11">Glycolipid biosynthesis; glycosylphosphatidylinositol-anchor biosynthesis.</text>
</comment>
<dbReference type="InterPro" id="IPR007315">
    <property type="entry name" value="PIG-V/Gpi18"/>
</dbReference>
<dbReference type="PANTHER" id="PTHR12468:SF2">
    <property type="entry name" value="GPI MANNOSYLTRANSFERASE 2"/>
    <property type="match status" value="1"/>
</dbReference>
<dbReference type="GeneID" id="110981127"/>
<keyword evidence="7 11" id="KW-0812">Transmembrane</keyword>
<feature type="transmembrane region" description="Helical" evidence="11">
    <location>
        <begin position="119"/>
        <end position="143"/>
    </location>
</feature>
<keyword evidence="6 11" id="KW-0808">Transferase</keyword>